<organism evidence="2 3">
    <name type="scientific">Paspalum notatum var. saurae</name>
    <dbReference type="NCBI Taxonomy" id="547442"/>
    <lineage>
        <taxon>Eukaryota</taxon>
        <taxon>Viridiplantae</taxon>
        <taxon>Streptophyta</taxon>
        <taxon>Embryophyta</taxon>
        <taxon>Tracheophyta</taxon>
        <taxon>Spermatophyta</taxon>
        <taxon>Magnoliopsida</taxon>
        <taxon>Liliopsida</taxon>
        <taxon>Poales</taxon>
        <taxon>Poaceae</taxon>
        <taxon>PACMAD clade</taxon>
        <taxon>Panicoideae</taxon>
        <taxon>Andropogonodae</taxon>
        <taxon>Paspaleae</taxon>
        <taxon>Paspalinae</taxon>
        <taxon>Paspalum</taxon>
    </lineage>
</organism>
<proteinExistence type="predicted"/>
<dbReference type="AlphaFoldDB" id="A0AAQ3X6U2"/>
<feature type="region of interest" description="Disordered" evidence="1">
    <location>
        <begin position="75"/>
        <end position="117"/>
    </location>
</feature>
<reference evidence="2 3" key="1">
    <citation type="submission" date="2024-02" db="EMBL/GenBank/DDBJ databases">
        <title>High-quality chromosome-scale genome assembly of Pensacola bahiagrass (Paspalum notatum Flugge var. saurae).</title>
        <authorList>
            <person name="Vega J.M."/>
            <person name="Podio M."/>
            <person name="Orjuela J."/>
            <person name="Siena L.A."/>
            <person name="Pessino S.C."/>
            <person name="Combes M.C."/>
            <person name="Mariac C."/>
            <person name="Albertini E."/>
            <person name="Pupilli F."/>
            <person name="Ortiz J.P.A."/>
            <person name="Leblanc O."/>
        </authorList>
    </citation>
    <scope>NUCLEOTIDE SEQUENCE [LARGE SCALE GENOMIC DNA]</scope>
    <source>
        <strain evidence="2">R1</strain>
        <tissue evidence="2">Leaf</tissue>
    </source>
</reference>
<evidence type="ECO:0000256" key="1">
    <source>
        <dbReference type="SAM" id="MobiDB-lite"/>
    </source>
</evidence>
<gene>
    <name evidence="2" type="ORF">U9M48_033699</name>
</gene>
<feature type="compositionally biased region" description="Basic residues" evidence="1">
    <location>
        <begin position="93"/>
        <end position="108"/>
    </location>
</feature>
<keyword evidence="3" id="KW-1185">Reference proteome</keyword>
<protein>
    <submittedName>
        <fullName evidence="2">Uncharacterized protein</fullName>
    </submittedName>
</protein>
<feature type="compositionally biased region" description="Basic residues" evidence="1">
    <location>
        <begin position="7"/>
        <end position="16"/>
    </location>
</feature>
<dbReference type="Proteomes" id="UP001341281">
    <property type="component" value="Chromosome 07"/>
</dbReference>
<dbReference type="EMBL" id="CP144751">
    <property type="protein sequence ID" value="WVZ86995.1"/>
    <property type="molecule type" value="Genomic_DNA"/>
</dbReference>
<evidence type="ECO:0000313" key="2">
    <source>
        <dbReference type="EMBL" id="WVZ86995.1"/>
    </source>
</evidence>
<name>A0AAQ3X6U2_PASNO</name>
<accession>A0AAQ3X6U2</accession>
<sequence>MDWVRRPVWRRRRKKNEKKEKKRWVDEDDFVADADADDLVAIATQPSLLLVRIVAQNAHSVPRSFAFRVDLQRPTSSFPHRAGEPAQPAGSTRARHHLPAASRRRRPRPLPARMDLS</sequence>
<feature type="region of interest" description="Disordered" evidence="1">
    <location>
        <begin position="1"/>
        <end position="24"/>
    </location>
</feature>
<evidence type="ECO:0000313" key="3">
    <source>
        <dbReference type="Proteomes" id="UP001341281"/>
    </source>
</evidence>